<sequence length="289" mass="31723">MELAVISGKGGTGKSSITSAFATMNRQVVLADCDVDAANLHIIMNPDIEETQVYIAGEKAVIDQDKCTGCRLCEEYCRFDAISSINGICIVNEISCDGCKLCARLCPSKAIEMVPNDKSRMHSGSFRNGKMVYGRLEPGEENSGKLVAMVRSKAREISEREGLETILIDAPPGIGCALISSISGVSDLLIVTEPSISAKSDLNRTLELLENYSSKKYVVINKYDLSPDLTTEVEELCKIYDVSVIGKIPFDRVVVDAMVNRKSIIEFNPDSVVSIELRKIWNTINSYKY</sequence>
<feature type="domain" description="4Fe-4S ferredoxin-type" evidence="1">
    <location>
        <begin position="58"/>
        <end position="87"/>
    </location>
</feature>
<accession>A0A644W5M5</accession>
<dbReference type="SUPFAM" id="SSF54862">
    <property type="entry name" value="4Fe-4S ferredoxins"/>
    <property type="match status" value="1"/>
</dbReference>
<evidence type="ECO:0000313" key="2">
    <source>
        <dbReference type="EMBL" id="MPL99031.1"/>
    </source>
</evidence>
<dbReference type="SUPFAM" id="SSF52540">
    <property type="entry name" value="P-loop containing nucleoside triphosphate hydrolases"/>
    <property type="match status" value="1"/>
</dbReference>
<name>A0A644W5M5_9ZZZZ</name>
<dbReference type="PROSITE" id="PS00198">
    <property type="entry name" value="4FE4S_FER_1"/>
    <property type="match status" value="1"/>
</dbReference>
<reference evidence="2" key="1">
    <citation type="submission" date="2019-08" db="EMBL/GenBank/DDBJ databases">
        <authorList>
            <person name="Kucharzyk K."/>
            <person name="Murdoch R.W."/>
            <person name="Higgins S."/>
            <person name="Loffler F."/>
        </authorList>
    </citation>
    <scope>NUCLEOTIDE SEQUENCE</scope>
</reference>
<evidence type="ECO:0000259" key="1">
    <source>
        <dbReference type="PROSITE" id="PS51379"/>
    </source>
</evidence>
<gene>
    <name evidence="2" type="ORF">SDC9_45245</name>
</gene>
<dbReference type="InterPro" id="IPR027417">
    <property type="entry name" value="P-loop_NTPase"/>
</dbReference>
<dbReference type="PROSITE" id="PS51379">
    <property type="entry name" value="4FE4S_FER_2"/>
    <property type="match status" value="2"/>
</dbReference>
<dbReference type="InterPro" id="IPR017900">
    <property type="entry name" value="4Fe4S_Fe_S_CS"/>
</dbReference>
<dbReference type="InterPro" id="IPR017896">
    <property type="entry name" value="4Fe4S_Fe-S-bd"/>
</dbReference>
<comment type="caution">
    <text evidence="2">The sequence shown here is derived from an EMBL/GenBank/DDBJ whole genome shotgun (WGS) entry which is preliminary data.</text>
</comment>
<dbReference type="PANTHER" id="PTHR43534">
    <property type="entry name" value="MIND SUPERFAMILY P-LOOP ATPASE CONTAINING AN INSERTED FERREDOXIN DOMAIN"/>
    <property type="match status" value="1"/>
</dbReference>
<dbReference type="CDD" id="cd03110">
    <property type="entry name" value="SIMIBI_bact_arch"/>
    <property type="match status" value="1"/>
</dbReference>
<dbReference type="PANTHER" id="PTHR43534:SF1">
    <property type="entry name" value="4FE-4S CLUSTER CONTAINING PARA FAMILY ATPASE PROTEIN"/>
    <property type="match status" value="1"/>
</dbReference>
<dbReference type="Gene3D" id="3.30.70.20">
    <property type="match status" value="1"/>
</dbReference>
<dbReference type="Pfam" id="PF01656">
    <property type="entry name" value="CbiA"/>
    <property type="match status" value="1"/>
</dbReference>
<proteinExistence type="predicted"/>
<protein>
    <submittedName>
        <fullName evidence="2">Iron-sulfur cluster carrier protein</fullName>
    </submittedName>
</protein>
<organism evidence="2">
    <name type="scientific">bioreactor metagenome</name>
    <dbReference type="NCBI Taxonomy" id="1076179"/>
    <lineage>
        <taxon>unclassified sequences</taxon>
        <taxon>metagenomes</taxon>
        <taxon>ecological metagenomes</taxon>
    </lineage>
</organism>
<dbReference type="InterPro" id="IPR002586">
    <property type="entry name" value="CobQ/CobB/MinD/ParA_Nub-bd_dom"/>
</dbReference>
<dbReference type="Pfam" id="PF00037">
    <property type="entry name" value="Fer4"/>
    <property type="match status" value="1"/>
</dbReference>
<dbReference type="AlphaFoldDB" id="A0A644W5M5"/>
<dbReference type="EMBL" id="VSSQ01000642">
    <property type="protein sequence ID" value="MPL99031.1"/>
    <property type="molecule type" value="Genomic_DNA"/>
</dbReference>
<feature type="domain" description="4Fe-4S ferredoxin-type" evidence="1">
    <location>
        <begin position="90"/>
        <end position="116"/>
    </location>
</feature>
<dbReference type="Gene3D" id="3.40.50.300">
    <property type="entry name" value="P-loop containing nucleotide triphosphate hydrolases"/>
    <property type="match status" value="1"/>
</dbReference>